<proteinExistence type="predicted"/>
<dbReference type="InParanoid" id="W3X0J2"/>
<evidence type="ECO:0000313" key="3">
    <source>
        <dbReference type="Proteomes" id="UP000030651"/>
    </source>
</evidence>
<evidence type="ECO:0000256" key="1">
    <source>
        <dbReference type="SAM" id="SignalP"/>
    </source>
</evidence>
<evidence type="ECO:0000313" key="2">
    <source>
        <dbReference type="EMBL" id="ETS79549.1"/>
    </source>
</evidence>
<protein>
    <recommendedName>
        <fullName evidence="4">Glycoside hydrolase family 39 protein</fullName>
    </recommendedName>
</protein>
<dbReference type="Proteomes" id="UP000030651">
    <property type="component" value="Unassembled WGS sequence"/>
</dbReference>
<dbReference type="EMBL" id="KI912114">
    <property type="protein sequence ID" value="ETS79549.1"/>
    <property type="molecule type" value="Genomic_DNA"/>
</dbReference>
<dbReference type="AlphaFoldDB" id="W3X0J2"/>
<dbReference type="eggNOG" id="ENOG502RXFG">
    <property type="taxonomic scope" value="Eukaryota"/>
</dbReference>
<keyword evidence="3" id="KW-1185">Reference proteome</keyword>
<dbReference type="HOGENOM" id="CLU_023231_1_0_1"/>
<feature type="signal peptide" evidence="1">
    <location>
        <begin position="1"/>
        <end position="24"/>
    </location>
</feature>
<dbReference type="GeneID" id="19274415"/>
<dbReference type="SUPFAM" id="SSF51445">
    <property type="entry name" value="(Trans)glycosidases"/>
    <property type="match status" value="1"/>
</dbReference>
<dbReference type="Gene3D" id="3.20.20.80">
    <property type="entry name" value="Glycosidases"/>
    <property type="match status" value="1"/>
</dbReference>
<evidence type="ECO:0008006" key="4">
    <source>
        <dbReference type="Google" id="ProtNLM"/>
    </source>
</evidence>
<dbReference type="OrthoDB" id="5130158at2759"/>
<name>W3X0J2_PESFW</name>
<dbReference type="KEGG" id="pfy:PFICI_09402"/>
<keyword evidence="1" id="KW-0732">Signal</keyword>
<gene>
    <name evidence="2" type="ORF">PFICI_09402</name>
</gene>
<dbReference type="RefSeq" id="XP_007836174.1">
    <property type="nucleotide sequence ID" value="XM_007837983.1"/>
</dbReference>
<sequence length="476" mass="51610">MSSIFSMRFTLVLFLCLDTISGLASPANVKLEKNDVTRSGTATVTLNSPSGTARFLAAGVHNGIPPNDFSSYVAGTPAATAAVQTQIPDQYFSGIKLQNARGGQGNLPSPSRGWQFGEDEYNNRFRAVHSNYLTVRKFGGNYTLMVSNLWGQRNSSSPDPGSDGDWSSWDTFLATLCADIKAAGMTSGLDIEVWNEPDGQFSSSATWLNIWGRSYPKLKSLCPATTRIVGPGYAGPPSTSDVWWVRFLDFIQSNGTVPDTYNYHHLTHDTDPAVNYATFQTMLNDRDLPSRTIYVNEYGSTGEQRPSYDAWFISRFERLNLHAIRANWESTAETTADYLANTLAKDGTAYSPAGSWHVLSYYANMTGNRLATTASADGGFDVYAVSSGSGIGSTKIITGSHGTTNPYLIQISGLAAMGYPTSGQIRVTVREFAWNGKYGAVASPGIYGYVNRDIENDSFTIGTTASSGDVAYAFEF</sequence>
<dbReference type="InterPro" id="IPR017853">
    <property type="entry name" value="GH"/>
</dbReference>
<organism evidence="2 3">
    <name type="scientific">Pestalotiopsis fici (strain W106-1 / CGMCC3.15140)</name>
    <dbReference type="NCBI Taxonomy" id="1229662"/>
    <lineage>
        <taxon>Eukaryota</taxon>
        <taxon>Fungi</taxon>
        <taxon>Dikarya</taxon>
        <taxon>Ascomycota</taxon>
        <taxon>Pezizomycotina</taxon>
        <taxon>Sordariomycetes</taxon>
        <taxon>Xylariomycetidae</taxon>
        <taxon>Amphisphaeriales</taxon>
        <taxon>Sporocadaceae</taxon>
        <taxon>Pestalotiopsis</taxon>
    </lineage>
</organism>
<feature type="chain" id="PRO_5004834167" description="Glycoside hydrolase family 39 protein" evidence="1">
    <location>
        <begin position="25"/>
        <end position="476"/>
    </location>
</feature>
<accession>W3X0J2</accession>
<reference evidence="3" key="1">
    <citation type="journal article" date="2015" name="BMC Genomics">
        <title>Genomic and transcriptomic analysis of the endophytic fungus Pestalotiopsis fici reveals its lifestyle and high potential for synthesis of natural products.</title>
        <authorList>
            <person name="Wang X."/>
            <person name="Zhang X."/>
            <person name="Liu L."/>
            <person name="Xiang M."/>
            <person name="Wang W."/>
            <person name="Sun X."/>
            <person name="Che Y."/>
            <person name="Guo L."/>
            <person name="Liu G."/>
            <person name="Guo L."/>
            <person name="Wang C."/>
            <person name="Yin W.B."/>
            <person name="Stadler M."/>
            <person name="Zhang X."/>
            <person name="Liu X."/>
        </authorList>
    </citation>
    <scope>NUCLEOTIDE SEQUENCE [LARGE SCALE GENOMIC DNA]</scope>
    <source>
        <strain evidence="3">W106-1 / CGMCC3.15140</strain>
    </source>
</reference>